<dbReference type="EMBL" id="MU853824">
    <property type="protein sequence ID" value="KAK3938680.1"/>
    <property type="molecule type" value="Genomic_DNA"/>
</dbReference>
<proteinExistence type="predicted"/>
<dbReference type="InterPro" id="IPR036866">
    <property type="entry name" value="RibonucZ/Hydroxyglut_hydro"/>
</dbReference>
<dbReference type="Proteomes" id="UP001303473">
    <property type="component" value="Unassembled WGS sequence"/>
</dbReference>
<name>A0AAN6N3U0_9PEZI</name>
<dbReference type="Gene3D" id="3.60.15.10">
    <property type="entry name" value="Ribonuclease Z/Hydroxyacylglutathione hydrolase-like"/>
    <property type="match status" value="1"/>
</dbReference>
<dbReference type="SUPFAM" id="SSF56281">
    <property type="entry name" value="Metallo-hydrolase/oxidoreductase"/>
    <property type="match status" value="1"/>
</dbReference>
<dbReference type="PANTHER" id="PTHR43546:SF7">
    <property type="entry name" value="METALLO-BETA-LACTAMASE DOMAIN-CONTAINING PROTEIN"/>
    <property type="match status" value="1"/>
</dbReference>
<reference evidence="2" key="1">
    <citation type="journal article" date="2023" name="Mol. Phylogenet. Evol.">
        <title>Genome-scale phylogeny and comparative genomics of the fungal order Sordariales.</title>
        <authorList>
            <person name="Hensen N."/>
            <person name="Bonometti L."/>
            <person name="Westerberg I."/>
            <person name="Brannstrom I.O."/>
            <person name="Guillou S."/>
            <person name="Cros-Aarteil S."/>
            <person name="Calhoun S."/>
            <person name="Haridas S."/>
            <person name="Kuo A."/>
            <person name="Mondo S."/>
            <person name="Pangilinan J."/>
            <person name="Riley R."/>
            <person name="LaButti K."/>
            <person name="Andreopoulos B."/>
            <person name="Lipzen A."/>
            <person name="Chen C."/>
            <person name="Yan M."/>
            <person name="Daum C."/>
            <person name="Ng V."/>
            <person name="Clum A."/>
            <person name="Steindorff A."/>
            <person name="Ohm R.A."/>
            <person name="Martin F."/>
            <person name="Silar P."/>
            <person name="Natvig D.O."/>
            <person name="Lalanne C."/>
            <person name="Gautier V."/>
            <person name="Ament-Velasquez S.L."/>
            <person name="Kruys A."/>
            <person name="Hutchinson M.I."/>
            <person name="Powell A.J."/>
            <person name="Barry K."/>
            <person name="Miller A.N."/>
            <person name="Grigoriev I.V."/>
            <person name="Debuchy R."/>
            <person name="Gladieux P."/>
            <person name="Hiltunen Thoren M."/>
            <person name="Johannesson H."/>
        </authorList>
    </citation>
    <scope>NUCLEOTIDE SEQUENCE [LARGE SCALE GENOMIC DNA]</scope>
    <source>
        <strain evidence="2">CBS 340.73</strain>
    </source>
</reference>
<accession>A0AAN6N3U0</accession>
<dbReference type="PANTHER" id="PTHR43546">
    <property type="entry name" value="UPF0173 METAL-DEPENDENT HYDROLASE MJ1163-RELATED"/>
    <property type="match status" value="1"/>
</dbReference>
<dbReference type="InterPro" id="IPR050114">
    <property type="entry name" value="UPF0173_UPF0282_UlaG_hydrolase"/>
</dbReference>
<sequence length="256" mass="28330">MKALELNPQERIPLLKLQTHHSERERVLPVGAAQTHPRNQSAGQENASIYFIGTATTVLEWSGIRILTDPNFLHAGDHVHLGPGVTAERLTNPAVDIDKLPPLDCILLSHYHEDHFDRLVEDSLDRQFPIISTPHAKKHLTSKPEPFQAVHDLDFFESMLLPIAPPPPPGSQQQNRKAVVRVTGMPGKHVPPGPLNVANEILGAVPPTNGWLLELGYIDDAPAADVQVGYRICISGGHVVRGRTERDPQETERRKD</sequence>
<organism evidence="1 2">
    <name type="scientific">Diplogelasinospora grovesii</name>
    <dbReference type="NCBI Taxonomy" id="303347"/>
    <lineage>
        <taxon>Eukaryota</taxon>
        <taxon>Fungi</taxon>
        <taxon>Dikarya</taxon>
        <taxon>Ascomycota</taxon>
        <taxon>Pezizomycotina</taxon>
        <taxon>Sordariomycetes</taxon>
        <taxon>Sordariomycetidae</taxon>
        <taxon>Sordariales</taxon>
        <taxon>Diplogelasinosporaceae</taxon>
        <taxon>Diplogelasinospora</taxon>
    </lineage>
</organism>
<dbReference type="AlphaFoldDB" id="A0AAN6N3U0"/>
<evidence type="ECO:0008006" key="3">
    <source>
        <dbReference type="Google" id="ProtNLM"/>
    </source>
</evidence>
<comment type="caution">
    <text evidence="1">The sequence shown here is derived from an EMBL/GenBank/DDBJ whole genome shotgun (WGS) entry which is preliminary data.</text>
</comment>
<evidence type="ECO:0000313" key="2">
    <source>
        <dbReference type="Proteomes" id="UP001303473"/>
    </source>
</evidence>
<evidence type="ECO:0000313" key="1">
    <source>
        <dbReference type="EMBL" id="KAK3938680.1"/>
    </source>
</evidence>
<keyword evidence="2" id="KW-1185">Reference proteome</keyword>
<gene>
    <name evidence="1" type="ORF">QBC46DRAFT_389601</name>
</gene>
<protein>
    <recommendedName>
        <fullName evidence="3">Metallo-beta-lactamase domain-containing protein</fullName>
    </recommendedName>
</protein>
<dbReference type="Pfam" id="PF13483">
    <property type="entry name" value="Lactamase_B_3"/>
    <property type="match status" value="1"/>
</dbReference>